<dbReference type="InterPro" id="IPR041354">
    <property type="entry name" value="4PPT_N"/>
</dbReference>
<dbReference type="GO" id="GO:0009366">
    <property type="term" value="C:enterobactin synthetase complex"/>
    <property type="evidence" value="ECO:0007669"/>
    <property type="project" value="InterPro"/>
</dbReference>
<dbReference type="PANTHER" id="PTHR38096">
    <property type="entry name" value="ENTEROBACTIN SYNTHASE COMPONENT D"/>
    <property type="match status" value="1"/>
</dbReference>
<dbReference type="EMBL" id="FKBS01000012">
    <property type="protein sequence ID" value="SAI07904.1"/>
    <property type="molecule type" value="Genomic_DNA"/>
</dbReference>
<comment type="subunit">
    <text evidence="4">EntB, EntD, EntE, and EntF form a multienzyme complex called enterobactin synthase.</text>
</comment>
<comment type="catalytic activity">
    <reaction evidence="11">
        <text>apo-[peptidyl-carrier protein] + CoA = holo-[peptidyl-carrier protein] + adenosine 3',5'-bisphosphate + H(+)</text>
        <dbReference type="Rhea" id="RHEA:46228"/>
        <dbReference type="Rhea" id="RHEA-COMP:11479"/>
        <dbReference type="Rhea" id="RHEA-COMP:11480"/>
        <dbReference type="ChEBI" id="CHEBI:15378"/>
        <dbReference type="ChEBI" id="CHEBI:29999"/>
        <dbReference type="ChEBI" id="CHEBI:57287"/>
        <dbReference type="ChEBI" id="CHEBI:58343"/>
        <dbReference type="ChEBI" id="CHEBI:64479"/>
    </reaction>
</comment>
<dbReference type="InterPro" id="IPR003542">
    <property type="entry name" value="Enbac_synth_compD-like"/>
</dbReference>
<evidence type="ECO:0000256" key="8">
    <source>
        <dbReference type="ARBA" id="ARBA00029894"/>
    </source>
</evidence>
<gene>
    <name evidence="16" type="ORF">SAMEA1982600_01242</name>
</gene>
<feature type="binding site" evidence="12">
    <location>
        <position position="168"/>
    </location>
    <ligand>
        <name>CoA</name>
        <dbReference type="ChEBI" id="CHEBI:57287"/>
    </ligand>
</feature>
<organism evidence="16 17">
    <name type="scientific">Bordetella ansorpii</name>
    <dbReference type="NCBI Taxonomy" id="288768"/>
    <lineage>
        <taxon>Bacteria</taxon>
        <taxon>Pseudomonadati</taxon>
        <taxon>Pseudomonadota</taxon>
        <taxon>Betaproteobacteria</taxon>
        <taxon>Burkholderiales</taxon>
        <taxon>Alcaligenaceae</taxon>
        <taxon>Bordetella</taxon>
    </lineage>
</organism>
<feature type="domain" description="4'-phosphopantetheinyl transferase" evidence="14">
    <location>
        <begin position="121"/>
        <end position="224"/>
    </location>
</feature>
<dbReference type="OrthoDB" id="8210607at2"/>
<feature type="binding site" evidence="12">
    <location>
        <position position="172"/>
    </location>
    <ligand>
        <name>CoA</name>
        <dbReference type="ChEBI" id="CHEBI:57287"/>
    </ligand>
</feature>
<dbReference type="InterPro" id="IPR008278">
    <property type="entry name" value="4-PPantetheinyl_Trfase_dom"/>
</dbReference>
<dbReference type="Gene3D" id="3.90.470.20">
    <property type="entry name" value="4'-phosphopantetheinyl transferase domain"/>
    <property type="match status" value="1"/>
</dbReference>
<evidence type="ECO:0000259" key="15">
    <source>
        <dbReference type="Pfam" id="PF17837"/>
    </source>
</evidence>
<evidence type="ECO:0000256" key="6">
    <source>
        <dbReference type="ARBA" id="ARBA00022679"/>
    </source>
</evidence>
<feature type="binding site" evidence="12">
    <location>
        <begin position="102"/>
        <end position="103"/>
    </location>
    <ligand>
        <name>CoA</name>
        <dbReference type="ChEBI" id="CHEBI:57287"/>
    </ligand>
</feature>
<evidence type="ECO:0000256" key="11">
    <source>
        <dbReference type="ARBA" id="ARBA00049191"/>
    </source>
</evidence>
<comment type="pathway">
    <text evidence="2">Siderophore biosynthesis; enterobactin biosynthesis.</text>
</comment>
<evidence type="ECO:0000313" key="17">
    <source>
        <dbReference type="Proteomes" id="UP000077037"/>
    </source>
</evidence>
<sequence length="246" mass="26580">MLDALRNPLALPSWVSMSALPIAPQRIAQALQTLCPQAGATLAGMTASMADKRRNEFMAGRLCAAQALLDAGAPASALPADRILRIDERLPVWPAGWRGSISHARHWAVAAVAGTTHCAALGLDLQDLIDTHTMADVQSMIATEDECRRLAPWGGRQHGLTLLFSAKEALYKALYPRLRAFQEFDAAELTDAGPAAITLTLTRDWDRRDWRAGRSVAVRYAWADRQVLTVCCVAAGAWAGEQPSGL</sequence>
<protein>
    <recommendedName>
        <fullName evidence="5">Enterobactin synthase component D</fullName>
    </recommendedName>
    <alternativeName>
        <fullName evidence="8">4'-phosphopantetheinyl transferase EntD</fullName>
    </alternativeName>
    <alternativeName>
        <fullName evidence="9">Enterochelin synthase D</fullName>
    </alternativeName>
</protein>
<comment type="similarity">
    <text evidence="3">Belongs to the P-Pant transferase superfamily. EntD family.</text>
</comment>
<keyword evidence="13" id="KW-0460">Magnesium</keyword>
<evidence type="ECO:0000256" key="13">
    <source>
        <dbReference type="PIRSR" id="PIRSR603542-2"/>
    </source>
</evidence>
<comment type="function">
    <text evidence="1">Involved in the biosynthesis of the siderophore enterobactin (enterochelin), which is a macrocyclic trimeric lactone of N-(2,3-dihydroxybenzoyl)-serine. The serine trilactone serves as a scaffolding for the three catechol functionalities that provide hexadentate coordination for the tightly ligated iron(2+) atoms. Plays an essential role in the assembly of the enterobactin by catalyzing the transfer of the 4'-phosphopantetheine (Ppant) moiety from coenzyme A to the apo-domains of both EntB (ArCP domain) and EntF (PCP domain) to yield their holo-forms which make them competent for the activation of 2,3-dihydroxybenzoate (DHB) and L-serine, respectively.</text>
</comment>
<dbReference type="Pfam" id="PF17837">
    <property type="entry name" value="4PPT_N"/>
    <property type="match status" value="1"/>
</dbReference>
<dbReference type="AlphaFoldDB" id="A0A157MGR2"/>
<evidence type="ECO:0000256" key="1">
    <source>
        <dbReference type="ARBA" id="ARBA00003937"/>
    </source>
</evidence>
<dbReference type="PANTHER" id="PTHR38096:SF1">
    <property type="entry name" value="ENTEROBACTIN SYNTHASE COMPONENT D"/>
    <property type="match status" value="1"/>
</dbReference>
<reference evidence="16 17" key="1">
    <citation type="submission" date="2016-03" db="EMBL/GenBank/DDBJ databases">
        <authorList>
            <consortium name="Pathogen Informatics"/>
        </authorList>
    </citation>
    <scope>NUCLEOTIDE SEQUENCE [LARGE SCALE GENOMIC DNA]</scope>
    <source>
        <strain evidence="16 17">NCTC13364</strain>
    </source>
</reference>
<keyword evidence="6 16" id="KW-0808">Transferase</keyword>
<keyword evidence="7" id="KW-0259">Enterobactin biosynthesis</keyword>
<name>A0A157MGR2_9BORD</name>
<proteinExistence type="inferred from homology"/>
<accession>A0A157MGR2</accession>
<evidence type="ECO:0000256" key="2">
    <source>
        <dbReference type="ARBA" id="ARBA00004993"/>
    </source>
</evidence>
<dbReference type="GO" id="GO:0000287">
    <property type="term" value="F:magnesium ion binding"/>
    <property type="evidence" value="ECO:0007669"/>
    <property type="project" value="InterPro"/>
</dbReference>
<evidence type="ECO:0000256" key="5">
    <source>
        <dbReference type="ARBA" id="ARBA00019087"/>
    </source>
</evidence>
<evidence type="ECO:0000313" key="16">
    <source>
        <dbReference type="EMBL" id="SAI07904.1"/>
    </source>
</evidence>
<comment type="cofactor">
    <cofactor evidence="13">
        <name>Mg(2+)</name>
        <dbReference type="ChEBI" id="CHEBI:18420"/>
    </cofactor>
</comment>
<dbReference type="UniPathway" id="UPA00017"/>
<evidence type="ECO:0000256" key="4">
    <source>
        <dbReference type="ARBA" id="ARBA00011503"/>
    </source>
</evidence>
<comment type="catalytic activity">
    <reaction evidence="10">
        <text>apo-[aryl-carrier protein] + CoA = holo-[aryl-carrier protein] + adenosine 3',5'-bisphosphate + H(+)</text>
        <dbReference type="Rhea" id="RHEA:48404"/>
        <dbReference type="Rhea" id="RHEA-COMP:15903"/>
        <dbReference type="Rhea" id="RHEA-COMP:17557"/>
        <dbReference type="ChEBI" id="CHEBI:15378"/>
        <dbReference type="ChEBI" id="CHEBI:29999"/>
        <dbReference type="ChEBI" id="CHEBI:57287"/>
        <dbReference type="ChEBI" id="CHEBI:58343"/>
        <dbReference type="ChEBI" id="CHEBI:64479"/>
    </reaction>
</comment>
<evidence type="ECO:0000259" key="14">
    <source>
        <dbReference type="Pfam" id="PF01648"/>
    </source>
</evidence>
<evidence type="ECO:0000256" key="9">
    <source>
        <dbReference type="ARBA" id="ARBA00031996"/>
    </source>
</evidence>
<feature type="binding site" evidence="12">
    <location>
        <position position="124"/>
    </location>
    <ligand>
        <name>CoA</name>
        <dbReference type="ChEBI" id="CHEBI:57287"/>
    </ligand>
</feature>
<feature type="binding site" evidence="12">
    <location>
        <position position="53"/>
    </location>
    <ligand>
        <name>CoA</name>
        <dbReference type="ChEBI" id="CHEBI:57287"/>
    </ligand>
</feature>
<feature type="binding site" evidence="13">
    <location>
        <position position="124"/>
    </location>
    <ligand>
        <name>Mg(2+)</name>
        <dbReference type="ChEBI" id="CHEBI:18420"/>
    </ligand>
</feature>
<dbReference type="InterPro" id="IPR037143">
    <property type="entry name" value="4-PPantetheinyl_Trfase_dom_sf"/>
</dbReference>
<dbReference type="Proteomes" id="UP000077037">
    <property type="component" value="Unassembled WGS sequence"/>
</dbReference>
<dbReference type="SUPFAM" id="SSF56214">
    <property type="entry name" value="4'-phosphopantetheinyl transferase"/>
    <property type="match status" value="1"/>
</dbReference>
<evidence type="ECO:0000256" key="12">
    <source>
        <dbReference type="PIRSR" id="PIRSR603542-1"/>
    </source>
</evidence>
<feature type="binding site" evidence="12">
    <location>
        <position position="61"/>
    </location>
    <ligand>
        <name>CoA</name>
        <dbReference type="ChEBI" id="CHEBI:57287"/>
    </ligand>
</feature>
<dbReference type="GO" id="GO:0008897">
    <property type="term" value="F:holo-[acyl-carrier-protein] synthase activity"/>
    <property type="evidence" value="ECO:0007669"/>
    <property type="project" value="InterPro"/>
</dbReference>
<dbReference type="GO" id="GO:0005886">
    <property type="term" value="C:plasma membrane"/>
    <property type="evidence" value="ECO:0007669"/>
    <property type="project" value="TreeGrafter"/>
</dbReference>
<dbReference type="Pfam" id="PF01648">
    <property type="entry name" value="ACPS"/>
    <property type="match status" value="1"/>
</dbReference>
<dbReference type="GO" id="GO:0009239">
    <property type="term" value="P:enterobactin biosynthetic process"/>
    <property type="evidence" value="ECO:0007669"/>
    <property type="project" value="UniProtKB-UniPathway"/>
</dbReference>
<keyword evidence="13" id="KW-0479">Metal-binding</keyword>
<evidence type="ECO:0000256" key="7">
    <source>
        <dbReference type="ARBA" id="ARBA00023191"/>
    </source>
</evidence>
<evidence type="ECO:0000256" key="10">
    <source>
        <dbReference type="ARBA" id="ARBA00049176"/>
    </source>
</evidence>
<evidence type="ECO:0000256" key="3">
    <source>
        <dbReference type="ARBA" id="ARBA00008342"/>
    </source>
</evidence>
<dbReference type="PRINTS" id="PR01399">
    <property type="entry name" value="ENTSNTHTASED"/>
</dbReference>
<feature type="domain" description="4'-phosphopantetheinyl transferase N-terminal" evidence="15">
    <location>
        <begin position="47"/>
        <end position="113"/>
    </location>
</feature>